<dbReference type="EMBL" id="JAEDAE010000002">
    <property type="protein sequence ID" value="MBH8557404.1"/>
    <property type="molecule type" value="Genomic_DNA"/>
</dbReference>
<organism evidence="1 2">
    <name type="scientific">Hymenobacter negativus</name>
    <dbReference type="NCBI Taxonomy" id="2795026"/>
    <lineage>
        <taxon>Bacteria</taxon>
        <taxon>Pseudomonadati</taxon>
        <taxon>Bacteroidota</taxon>
        <taxon>Cytophagia</taxon>
        <taxon>Cytophagales</taxon>
        <taxon>Hymenobacteraceae</taxon>
        <taxon>Hymenobacter</taxon>
    </lineage>
</organism>
<comment type="caution">
    <text evidence="1">The sequence shown here is derived from an EMBL/GenBank/DDBJ whole genome shotgun (WGS) entry which is preliminary data.</text>
</comment>
<name>A0ABS0Q422_9BACT</name>
<protein>
    <recommendedName>
        <fullName evidence="3">SPOR domain-containing protein</fullName>
    </recommendedName>
</protein>
<gene>
    <name evidence="1" type="ORF">I7X13_05055</name>
</gene>
<proteinExistence type="predicted"/>
<accession>A0ABS0Q422</accession>
<evidence type="ECO:0000313" key="1">
    <source>
        <dbReference type="EMBL" id="MBH8557404.1"/>
    </source>
</evidence>
<sequence length="74" mass="8395">MQVTIHRQKAPTFATPEEHERYYGYLVVQPLATSPADILGRYHSRREAEQAAARHFGGTDVEVMTARDLRRLAG</sequence>
<dbReference type="RefSeq" id="WP_198074629.1">
    <property type="nucleotide sequence ID" value="NZ_JAEDAE010000002.1"/>
</dbReference>
<reference evidence="1 2" key="1">
    <citation type="submission" date="2020-12" db="EMBL/GenBank/DDBJ databases">
        <title>Hymenobacter sp.</title>
        <authorList>
            <person name="Kim M.K."/>
        </authorList>
    </citation>
    <scope>NUCLEOTIDE SEQUENCE [LARGE SCALE GENOMIC DNA]</scope>
    <source>
        <strain evidence="1 2">BT442</strain>
    </source>
</reference>
<evidence type="ECO:0000313" key="2">
    <source>
        <dbReference type="Proteomes" id="UP000625631"/>
    </source>
</evidence>
<keyword evidence="2" id="KW-1185">Reference proteome</keyword>
<evidence type="ECO:0008006" key="3">
    <source>
        <dbReference type="Google" id="ProtNLM"/>
    </source>
</evidence>
<dbReference type="Proteomes" id="UP000625631">
    <property type="component" value="Unassembled WGS sequence"/>
</dbReference>